<dbReference type="AlphaFoldDB" id="A0A0A9HKA5"/>
<evidence type="ECO:0000313" key="1">
    <source>
        <dbReference type="EMBL" id="JAE33333.1"/>
    </source>
</evidence>
<reference evidence="1" key="2">
    <citation type="journal article" date="2015" name="Data Brief">
        <title>Shoot transcriptome of the giant reed, Arundo donax.</title>
        <authorList>
            <person name="Barrero R.A."/>
            <person name="Guerrero F.D."/>
            <person name="Moolhuijzen P."/>
            <person name="Goolsby J.A."/>
            <person name="Tidwell J."/>
            <person name="Bellgard S.E."/>
            <person name="Bellgard M.I."/>
        </authorList>
    </citation>
    <scope>NUCLEOTIDE SEQUENCE</scope>
    <source>
        <tissue evidence="1">Shoot tissue taken approximately 20 cm above the soil surface</tissue>
    </source>
</reference>
<organism evidence="1">
    <name type="scientific">Arundo donax</name>
    <name type="common">Giant reed</name>
    <name type="synonym">Donax arundinaceus</name>
    <dbReference type="NCBI Taxonomy" id="35708"/>
    <lineage>
        <taxon>Eukaryota</taxon>
        <taxon>Viridiplantae</taxon>
        <taxon>Streptophyta</taxon>
        <taxon>Embryophyta</taxon>
        <taxon>Tracheophyta</taxon>
        <taxon>Spermatophyta</taxon>
        <taxon>Magnoliopsida</taxon>
        <taxon>Liliopsida</taxon>
        <taxon>Poales</taxon>
        <taxon>Poaceae</taxon>
        <taxon>PACMAD clade</taxon>
        <taxon>Arundinoideae</taxon>
        <taxon>Arundineae</taxon>
        <taxon>Arundo</taxon>
    </lineage>
</organism>
<dbReference type="EMBL" id="GBRH01164563">
    <property type="protein sequence ID" value="JAE33333.1"/>
    <property type="molecule type" value="Transcribed_RNA"/>
</dbReference>
<accession>A0A0A9HKA5</accession>
<protein>
    <submittedName>
        <fullName evidence="1">Uncharacterized protein</fullName>
    </submittedName>
</protein>
<reference evidence="1" key="1">
    <citation type="submission" date="2014-09" db="EMBL/GenBank/DDBJ databases">
        <authorList>
            <person name="Magalhaes I.L.F."/>
            <person name="Oliveira U."/>
            <person name="Santos F.R."/>
            <person name="Vidigal T.H.D.A."/>
            <person name="Brescovit A.D."/>
            <person name="Santos A.J."/>
        </authorList>
    </citation>
    <scope>NUCLEOTIDE SEQUENCE</scope>
    <source>
        <tissue evidence="1">Shoot tissue taken approximately 20 cm above the soil surface</tissue>
    </source>
</reference>
<sequence length="26" mass="3059">MGTVAECNNLLWIMPWGVLRQWNVNL</sequence>
<proteinExistence type="predicted"/>
<name>A0A0A9HKA5_ARUDO</name>